<dbReference type="GO" id="GO:0006355">
    <property type="term" value="P:regulation of DNA-templated transcription"/>
    <property type="evidence" value="ECO:0007669"/>
    <property type="project" value="InterPro"/>
</dbReference>
<evidence type="ECO:0000256" key="1">
    <source>
        <dbReference type="ARBA" id="ARBA00023125"/>
    </source>
</evidence>
<gene>
    <name evidence="4" type="ORF">GGD55_004288</name>
</gene>
<accession>A0A7W8UDY9</accession>
<dbReference type="Proteomes" id="UP000585507">
    <property type="component" value="Unassembled WGS sequence"/>
</dbReference>
<feature type="domain" description="OmpR/PhoB-type" evidence="3">
    <location>
        <begin position="1"/>
        <end position="89"/>
    </location>
</feature>
<feature type="DNA-binding region" description="OmpR/PhoB-type" evidence="2">
    <location>
        <begin position="1"/>
        <end position="89"/>
    </location>
</feature>
<keyword evidence="1 2" id="KW-0238">DNA-binding</keyword>
<dbReference type="PROSITE" id="PS51755">
    <property type="entry name" value="OMPR_PHOB"/>
    <property type="match status" value="1"/>
</dbReference>
<dbReference type="InterPro" id="IPR011990">
    <property type="entry name" value="TPR-like_helical_dom_sf"/>
</dbReference>
<evidence type="ECO:0000259" key="3">
    <source>
        <dbReference type="PROSITE" id="PS51755"/>
    </source>
</evidence>
<comment type="caution">
    <text evidence="4">The sequence shown here is derived from an EMBL/GenBank/DDBJ whole genome shotgun (WGS) entry which is preliminary data.</text>
</comment>
<dbReference type="SUPFAM" id="SSF48452">
    <property type="entry name" value="TPR-like"/>
    <property type="match status" value="2"/>
</dbReference>
<dbReference type="Gene3D" id="3.40.50.10070">
    <property type="entry name" value="TolB, N-terminal domain"/>
    <property type="match status" value="1"/>
</dbReference>
<proteinExistence type="predicted"/>
<dbReference type="InterPro" id="IPR001867">
    <property type="entry name" value="OmpR/PhoB-type_DNA-bd"/>
</dbReference>
<sequence length="500" mass="54153">MDVGCGLLQRNGKSVAIGQRGLALLQALLEADGGVISKAVLMERGWPDTIVEEGNLTVQIAALRKSLGPTPDGRDWIATVPRVGYRLVRPIDGSRKTDVALSVTPALAVLPFANLSGIAEQDYFSEGVVDDIITALSRFKSFAVIARNSSFVFRDPAVDVREVAKELGVRYVLEGSVRRSGNKLRITARLVEGGDGVHLWAQSFDGELDNVFEFQDDITERVATIVGPLIQRAEIDRSRGERPGSIATYDIYLRALSKILTESASDNAEAFALLTEGLTLEPDNALLNAHAAWALEHRITMGWTPIGPKDREECFMLARRGLENSAGDPAVTAHCAMALVQVAREYDWGMAVLDEAVEANPHNLMVVTAAGVANLHCGSVEIALSLFHRANRLSPRDPLAHISLCGTAHAQMILGNYSEVLVWAARALAINPNFDASFWMLIAANAHLGRLDQARHFLNELKKASPGITIARIEAGQPAKDPSRILAILEGLRIAGLEED</sequence>
<dbReference type="GO" id="GO:0003677">
    <property type="term" value="F:DNA binding"/>
    <property type="evidence" value="ECO:0007669"/>
    <property type="project" value="UniProtKB-UniRule"/>
</dbReference>
<dbReference type="InterPro" id="IPR036388">
    <property type="entry name" value="WH-like_DNA-bd_sf"/>
</dbReference>
<dbReference type="Gene3D" id="1.25.40.10">
    <property type="entry name" value="Tetratricopeptide repeat domain"/>
    <property type="match status" value="1"/>
</dbReference>
<protein>
    <submittedName>
        <fullName evidence="4">TolB-like protein</fullName>
    </submittedName>
</protein>
<dbReference type="EMBL" id="JACHBK010000010">
    <property type="protein sequence ID" value="MBB5537568.1"/>
    <property type="molecule type" value="Genomic_DNA"/>
</dbReference>
<dbReference type="SMART" id="SM00862">
    <property type="entry name" value="Trans_reg_C"/>
    <property type="match status" value="1"/>
</dbReference>
<dbReference type="AlphaFoldDB" id="A0A7W8UDY9"/>
<evidence type="ECO:0000256" key="2">
    <source>
        <dbReference type="PROSITE-ProRule" id="PRU01091"/>
    </source>
</evidence>
<dbReference type="InterPro" id="IPR016032">
    <property type="entry name" value="Sig_transdc_resp-reg_C-effctor"/>
</dbReference>
<dbReference type="Gene3D" id="1.10.10.10">
    <property type="entry name" value="Winged helix-like DNA-binding domain superfamily/Winged helix DNA-binding domain"/>
    <property type="match status" value="1"/>
</dbReference>
<keyword evidence="5" id="KW-1185">Reference proteome</keyword>
<organism evidence="4 5">
    <name type="scientific">Rhizobium giardinii</name>
    <dbReference type="NCBI Taxonomy" id="56731"/>
    <lineage>
        <taxon>Bacteria</taxon>
        <taxon>Pseudomonadati</taxon>
        <taxon>Pseudomonadota</taxon>
        <taxon>Alphaproteobacteria</taxon>
        <taxon>Hyphomicrobiales</taxon>
        <taxon>Rhizobiaceae</taxon>
        <taxon>Rhizobium/Agrobacterium group</taxon>
        <taxon>Rhizobium</taxon>
    </lineage>
</organism>
<dbReference type="Pfam" id="PF00486">
    <property type="entry name" value="Trans_reg_C"/>
    <property type="match status" value="1"/>
</dbReference>
<name>A0A7W8UDY9_9HYPH</name>
<dbReference type="GO" id="GO:0000160">
    <property type="term" value="P:phosphorelay signal transduction system"/>
    <property type="evidence" value="ECO:0007669"/>
    <property type="project" value="InterPro"/>
</dbReference>
<evidence type="ECO:0000313" key="5">
    <source>
        <dbReference type="Proteomes" id="UP000585507"/>
    </source>
</evidence>
<dbReference type="SUPFAM" id="SSF46894">
    <property type="entry name" value="C-terminal effector domain of the bipartite response regulators"/>
    <property type="match status" value="1"/>
</dbReference>
<reference evidence="4 5" key="1">
    <citation type="submission" date="2020-08" db="EMBL/GenBank/DDBJ databases">
        <title>Genomic Encyclopedia of Type Strains, Phase IV (KMG-V): Genome sequencing to study the core and pangenomes of soil and plant-associated prokaryotes.</title>
        <authorList>
            <person name="Whitman W."/>
        </authorList>
    </citation>
    <scope>NUCLEOTIDE SEQUENCE [LARGE SCALE GENOMIC DNA]</scope>
    <source>
        <strain evidence="4 5">SEMIA 4084</strain>
    </source>
</reference>
<evidence type="ECO:0000313" key="4">
    <source>
        <dbReference type="EMBL" id="MBB5537568.1"/>
    </source>
</evidence>